<feature type="coiled-coil region" evidence="4">
    <location>
        <begin position="139"/>
        <end position="199"/>
    </location>
</feature>
<dbReference type="CDD" id="cd00267">
    <property type="entry name" value="ABC_ATPase"/>
    <property type="match status" value="1"/>
</dbReference>
<gene>
    <name evidence="6" type="ORF">Cpap_0422</name>
</gene>
<feature type="domain" description="Protein CR006 P-loop" evidence="5">
    <location>
        <begin position="191"/>
        <end position="692"/>
    </location>
</feature>
<dbReference type="RefSeq" id="WP_004621785.1">
    <property type="nucleotide sequence ID" value="NZ_ACXX02000016.1"/>
</dbReference>
<protein>
    <recommendedName>
        <fullName evidence="3">Nuclease SbcCD subunit C</fullName>
    </recommendedName>
</protein>
<dbReference type="OrthoDB" id="1779972at2"/>
<comment type="similarity">
    <text evidence="1">Belongs to the SMC family. SbcC subfamily.</text>
</comment>
<keyword evidence="7" id="KW-1185">Reference proteome</keyword>
<evidence type="ECO:0000259" key="5">
    <source>
        <dbReference type="Pfam" id="PF13166"/>
    </source>
</evidence>
<accession>F1THC5</accession>
<dbReference type="Pfam" id="PF13166">
    <property type="entry name" value="AAA_13"/>
    <property type="match status" value="1"/>
</dbReference>
<reference evidence="6" key="2">
    <citation type="submission" date="2011-01" db="EMBL/GenBank/DDBJ databases">
        <title>The Non-contiguous Finished genome of Clostridium papyrosolvens.</title>
        <authorList>
            <person name="Lucas S."/>
            <person name="Copeland A."/>
            <person name="Lapidus A."/>
            <person name="Cheng J.-F."/>
            <person name="Goodwin L."/>
            <person name="Pitluck S."/>
            <person name="Misra M."/>
            <person name="Chertkov O."/>
            <person name="Detter J.C."/>
            <person name="Han C."/>
            <person name="Tapia R."/>
            <person name="Land M."/>
            <person name="Hauser L."/>
            <person name="Kyrpides N."/>
            <person name="Ivanova N."/>
            <person name="Pagani I."/>
            <person name="Mouttaki H."/>
            <person name="He Z."/>
            <person name="Zhou J."/>
            <person name="Hemme C.L."/>
            <person name="Woyke T."/>
        </authorList>
    </citation>
    <scope>NUCLEOTIDE SEQUENCE [LARGE SCALE GENOMIC DNA]</scope>
    <source>
        <strain evidence="6">DSM 2782</strain>
    </source>
</reference>
<reference evidence="6" key="1">
    <citation type="submission" date="2009-07" db="EMBL/GenBank/DDBJ databases">
        <authorList>
            <consortium name="US DOE Joint Genome Institute (JGI-PGF)"/>
            <person name="Lucas S."/>
            <person name="Copeland A."/>
            <person name="Lapidus A."/>
            <person name="Glavina del Rio T."/>
            <person name="Tice H."/>
            <person name="Bruce D."/>
            <person name="Goodwin L."/>
            <person name="Pitluck S."/>
            <person name="Larimer F."/>
            <person name="Land M.L."/>
            <person name="Mouttaki H."/>
            <person name="He Z."/>
            <person name="Zhou J."/>
            <person name="Hemme C.L."/>
        </authorList>
    </citation>
    <scope>NUCLEOTIDE SEQUENCE</scope>
    <source>
        <strain evidence="6">DSM 2782</strain>
    </source>
</reference>
<evidence type="ECO:0000313" key="6">
    <source>
        <dbReference type="EMBL" id="EGD46128.1"/>
    </source>
</evidence>
<dbReference type="EMBL" id="ACXX02000016">
    <property type="protein sequence ID" value="EGD46128.1"/>
    <property type="molecule type" value="Genomic_DNA"/>
</dbReference>
<dbReference type="PANTHER" id="PTHR32114:SF2">
    <property type="entry name" value="ABC TRANSPORTER ABCH.3"/>
    <property type="match status" value="1"/>
</dbReference>
<evidence type="ECO:0000313" key="7">
    <source>
        <dbReference type="Proteomes" id="UP000003860"/>
    </source>
</evidence>
<dbReference type="Proteomes" id="UP000003860">
    <property type="component" value="Unassembled WGS sequence"/>
</dbReference>
<dbReference type="SUPFAM" id="SSF52540">
    <property type="entry name" value="P-loop containing nucleoside triphosphate hydrolases"/>
    <property type="match status" value="1"/>
</dbReference>
<comment type="subunit">
    <text evidence="2">Heterodimer of SbcC and SbcD.</text>
</comment>
<dbReference type="AlphaFoldDB" id="F1THC5"/>
<sequence>MIDKLLTLKNIGIFNDLQVDSSSWDRGFKRNNLIFAANGQGKTTLSIIFESLAKGNGELLIGRKTLGSVGTQKIEFLSGTKKIKFENDAWTELIPDMEIFNARFITENLYIGDTINPEHKRNLHQFVLGEDGVNLINQINGLDEQIKQVQGELKAAEKVIQSHTAKKIVTEAFIALPNLDNIDEQISQLESTLKNLEQSEDIIKHSEFTSIEIKLPDINEIKILLTKGYSEISKEAEQLVNEHIKNLNSKAAGNWINQGLTLIQKDKCPFCGCDVSESEIIQAYKQYFSQKYEEYKKGLSSQIDKIGQELSEANIFRLRKAITDNIREAQYWSEKTGDTVPVSFNEEVVAVLESLAEILKSLFIAKKSDILSTISLPDEITSILDQVTAQVAACQQNVKENNQKVKVFKQRISSANKRELQENLDKLYLTKKRYIPEIDTACQEYTTNSQTKQGLDDQKVIAKGKLDQYTEAFRSTFAVEINTILEKFGAGFIICDIDTDYRSGPKFEFKLSINGQPFCLCDTKNRDTVPQFKNTLSEGDKSTLAFAFFVAKLNKSSDIDKKIVVIDDPISSLDFYRVSMTASILSELLGKVKQMFVLTHDLKFTKKYFDRTHKTHDIVMLEIKNKKFSKFDIDKSQLSDYFINYFILDDYILGISNESEISVVRAIRPLLEAHYRMHYPKHFKCDKWLGNFIDMVRTSTCEHPYFGLKDKLPEIEAVNDYSKQYHHDTNPLANNLEINATELKSFATAALNLCS</sequence>
<proteinExistence type="inferred from homology"/>
<dbReference type="Gene3D" id="3.40.50.300">
    <property type="entry name" value="P-loop containing nucleotide triphosphate hydrolases"/>
    <property type="match status" value="1"/>
</dbReference>
<dbReference type="InterPro" id="IPR026866">
    <property type="entry name" value="CR006_AAA"/>
</dbReference>
<comment type="caution">
    <text evidence="6">The sequence shown here is derived from an EMBL/GenBank/DDBJ whole genome shotgun (WGS) entry which is preliminary data.</text>
</comment>
<evidence type="ECO:0000256" key="4">
    <source>
        <dbReference type="SAM" id="Coils"/>
    </source>
</evidence>
<name>F1THC5_9FIRM</name>
<evidence type="ECO:0000256" key="1">
    <source>
        <dbReference type="ARBA" id="ARBA00006930"/>
    </source>
</evidence>
<evidence type="ECO:0000256" key="3">
    <source>
        <dbReference type="ARBA" id="ARBA00013368"/>
    </source>
</evidence>
<dbReference type="PANTHER" id="PTHR32114">
    <property type="entry name" value="ABC TRANSPORTER ABCH.3"/>
    <property type="match status" value="1"/>
</dbReference>
<organism evidence="6 7">
    <name type="scientific">Ruminiclostridium papyrosolvens DSM 2782</name>
    <dbReference type="NCBI Taxonomy" id="588581"/>
    <lineage>
        <taxon>Bacteria</taxon>
        <taxon>Bacillati</taxon>
        <taxon>Bacillota</taxon>
        <taxon>Clostridia</taxon>
        <taxon>Eubacteriales</taxon>
        <taxon>Oscillospiraceae</taxon>
        <taxon>Ruminiclostridium</taxon>
    </lineage>
</organism>
<dbReference type="eggNOG" id="COG4694">
    <property type="taxonomic scope" value="Bacteria"/>
</dbReference>
<dbReference type="InterPro" id="IPR027417">
    <property type="entry name" value="P-loop_NTPase"/>
</dbReference>
<keyword evidence="4" id="KW-0175">Coiled coil</keyword>
<evidence type="ECO:0000256" key="2">
    <source>
        <dbReference type="ARBA" id="ARBA00011322"/>
    </source>
</evidence>